<feature type="transmembrane region" description="Helical" evidence="2">
    <location>
        <begin position="67"/>
        <end position="84"/>
    </location>
</feature>
<comment type="caution">
    <text evidence="3">The sequence shown here is derived from an EMBL/GenBank/DDBJ whole genome shotgun (WGS) entry which is preliminary data.</text>
</comment>
<dbReference type="EMBL" id="JADFAQ010000028">
    <property type="protein sequence ID" value="MBE5728182.1"/>
    <property type="molecule type" value="Genomic_DNA"/>
</dbReference>
<dbReference type="AlphaFoldDB" id="A0A8T3UQM3"/>
<dbReference type="Pfam" id="PF01870">
    <property type="entry name" value="Hjc"/>
    <property type="match status" value="1"/>
</dbReference>
<sequence>MFSNKKGYRVERKIRLMLSESGWHVIRSGGSLGEYDLIAFKRKKCVFFQVKSTSKKSLYYYGYSKPSFFGFPFLLVVDFGYGNIRILKPKKRVRSTEGEKFKEYLRKNT</sequence>
<organism evidence="3 4">
    <name type="scientific">Candidatus Acidifodinimicrobium mancum</name>
    <dbReference type="NCBI Taxonomy" id="2898728"/>
    <lineage>
        <taxon>Archaea</taxon>
        <taxon>Candidatus Parvarchaeota</taxon>
        <taxon>Candidatus Acidifodinimicrobiaceae</taxon>
        <taxon>Candidatus Acidifodinimicrobium</taxon>
    </lineage>
</organism>
<dbReference type="InterPro" id="IPR011335">
    <property type="entry name" value="Restrct_endonuc-II-like"/>
</dbReference>
<evidence type="ECO:0000313" key="4">
    <source>
        <dbReference type="Proteomes" id="UP000763484"/>
    </source>
</evidence>
<protein>
    <recommendedName>
        <fullName evidence="5">Holliday junction resolvase</fullName>
    </recommendedName>
</protein>
<keyword evidence="2" id="KW-0812">Transmembrane</keyword>
<dbReference type="InterPro" id="IPR011856">
    <property type="entry name" value="tRNA_endonuc-like_dom_sf"/>
</dbReference>
<evidence type="ECO:0000256" key="1">
    <source>
        <dbReference type="ARBA" id="ARBA00029354"/>
    </source>
</evidence>
<evidence type="ECO:0000313" key="3">
    <source>
        <dbReference type="EMBL" id="MBE5728182.1"/>
    </source>
</evidence>
<evidence type="ECO:0000256" key="2">
    <source>
        <dbReference type="SAM" id="Phobius"/>
    </source>
</evidence>
<name>A0A8T3UQM3_9ARCH</name>
<dbReference type="GO" id="GO:0008821">
    <property type="term" value="F:crossover junction DNA endonuclease activity"/>
    <property type="evidence" value="ECO:0007669"/>
    <property type="project" value="UniProtKB-EC"/>
</dbReference>
<keyword evidence="2" id="KW-1133">Transmembrane helix</keyword>
<evidence type="ECO:0008006" key="5">
    <source>
        <dbReference type="Google" id="ProtNLM"/>
    </source>
</evidence>
<gene>
    <name evidence="3" type="ORF">IHE50_02075</name>
</gene>
<dbReference type="Gene3D" id="3.40.1350.10">
    <property type="match status" value="1"/>
</dbReference>
<proteinExistence type="predicted"/>
<reference evidence="3 4" key="1">
    <citation type="submission" date="2020-09" db="EMBL/GenBank/DDBJ databases">
        <title>Genomic characterization of a novel Parvarchaeota family in acid mine drainage sediments.</title>
        <authorList>
            <person name="Luo Z.-H."/>
        </authorList>
    </citation>
    <scope>NUCLEOTIDE SEQUENCE [LARGE SCALE GENOMIC DNA]</scope>
    <source>
        <strain evidence="3">TL1-5_bins.178</strain>
    </source>
</reference>
<dbReference type="SUPFAM" id="SSF52980">
    <property type="entry name" value="Restriction endonuclease-like"/>
    <property type="match status" value="1"/>
</dbReference>
<keyword evidence="2" id="KW-0472">Membrane</keyword>
<accession>A0A8T3UQM3</accession>
<comment type="catalytic activity">
    <reaction evidence="1">
        <text>Endonucleolytic cleavage at a junction such as a reciprocal single-stranded crossover between two homologous DNA duplexes (Holliday junction).</text>
        <dbReference type="EC" id="3.1.21.10"/>
    </reaction>
</comment>
<dbReference type="Proteomes" id="UP000763484">
    <property type="component" value="Unassembled WGS sequence"/>
</dbReference>
<dbReference type="GO" id="GO:0003676">
    <property type="term" value="F:nucleic acid binding"/>
    <property type="evidence" value="ECO:0007669"/>
    <property type="project" value="InterPro"/>
</dbReference>
<dbReference type="InterPro" id="IPR002732">
    <property type="entry name" value="Hjc"/>
</dbReference>